<keyword evidence="3" id="KW-1185">Reference proteome</keyword>
<accession>A0A0K9P207</accession>
<evidence type="ECO:0000313" key="3">
    <source>
        <dbReference type="Proteomes" id="UP000036987"/>
    </source>
</evidence>
<gene>
    <name evidence="2" type="ORF">ZOSMA_42G00500</name>
</gene>
<reference evidence="3" key="1">
    <citation type="journal article" date="2016" name="Nature">
        <title>The genome of the seagrass Zostera marina reveals angiosperm adaptation to the sea.</title>
        <authorList>
            <person name="Olsen J.L."/>
            <person name="Rouze P."/>
            <person name="Verhelst B."/>
            <person name="Lin Y.-C."/>
            <person name="Bayer T."/>
            <person name="Collen J."/>
            <person name="Dattolo E."/>
            <person name="De Paoli E."/>
            <person name="Dittami S."/>
            <person name="Maumus F."/>
            <person name="Michel G."/>
            <person name="Kersting A."/>
            <person name="Lauritano C."/>
            <person name="Lohaus R."/>
            <person name="Toepel M."/>
            <person name="Tonon T."/>
            <person name="Vanneste K."/>
            <person name="Amirebrahimi M."/>
            <person name="Brakel J."/>
            <person name="Bostroem C."/>
            <person name="Chovatia M."/>
            <person name="Grimwood J."/>
            <person name="Jenkins J.W."/>
            <person name="Jueterbock A."/>
            <person name="Mraz A."/>
            <person name="Stam W.T."/>
            <person name="Tice H."/>
            <person name="Bornberg-Bauer E."/>
            <person name="Green P.J."/>
            <person name="Pearson G.A."/>
            <person name="Procaccini G."/>
            <person name="Duarte C.M."/>
            <person name="Schmutz J."/>
            <person name="Reusch T.B.H."/>
            <person name="Van de Peer Y."/>
        </authorList>
    </citation>
    <scope>NUCLEOTIDE SEQUENCE [LARGE SCALE GENOMIC DNA]</scope>
    <source>
        <strain evidence="3">cv. Finnish</strain>
    </source>
</reference>
<comment type="caution">
    <text evidence="2">The sequence shown here is derived from an EMBL/GenBank/DDBJ whole genome shotgun (WGS) entry which is preliminary data.</text>
</comment>
<sequence>MSRCHPFTPLGYERKTSNGSAEASKKEKSKEKKSKKEKRDREKREGKDKKHKDRSKEKHGEKKDRKESDRKKKKKDKDKEKRRDKEKGRVSIEKTLEEQTRNHHGATSPAENIIFSKLSDSWIPEDGTGKQMAENSVCKPIYNCKIMAEKGIRSDAKIDRSLNVHDKKFGTMGNTLLEEFIDNDYMAYNFINGDQRSHVHTSRKMEGGSVVDIKIDKKNITVNDEKRIAINNNMANIDRKLVSDEKRFGTVLDEKSVIHSNMVNDSITVEQREKIGTSRKTDKERDADTKMDRIPAAFIQKRFGSMGNLLSKEDVSNTTIDKFVGAEQEGFGGFGVLPKKETDKRIGEKERSKDRGTDMQKKDRHKDKKKNNRDRDKRKEKKKEKHKMRDKKEHKDQKYIAEAAKNMDETAKIDVPSMKSPLPHQDIEMCNAKLKRKQNNGFLLEDDVGSNKLRRVASFSHLPVENGRKPDIHHVAVPPSMSNLHGSENNMVLERIPDNKETTINGVVNARLPGNIAAKSNPPANINKASEVSKKPHRDEKYLSQILSVPKMEEWLEVDNEEWLFGSSNDPRKIPKLKLTVGTPLIWSKALRIEEADVLALPYVIPY</sequence>
<dbReference type="PANTHER" id="PTHR34660:SF3">
    <property type="entry name" value="RRM DOMAIN-CONTAINING PROTEIN"/>
    <property type="match status" value="1"/>
</dbReference>
<dbReference type="OrthoDB" id="1913135at2759"/>
<dbReference type="OMA" id="HVDTSNF"/>
<feature type="compositionally biased region" description="Basic residues" evidence="1">
    <location>
        <begin position="362"/>
        <end position="389"/>
    </location>
</feature>
<protein>
    <submittedName>
        <fullName evidence="2">Uncharacterized protein</fullName>
    </submittedName>
</protein>
<evidence type="ECO:0000313" key="2">
    <source>
        <dbReference type="EMBL" id="KMZ63009.1"/>
    </source>
</evidence>
<feature type="compositionally biased region" description="Basic and acidic residues" evidence="1">
    <location>
        <begin position="37"/>
        <end position="70"/>
    </location>
</feature>
<feature type="region of interest" description="Disordered" evidence="1">
    <location>
        <begin position="1"/>
        <end position="112"/>
    </location>
</feature>
<organism evidence="2 3">
    <name type="scientific">Zostera marina</name>
    <name type="common">Eelgrass</name>
    <dbReference type="NCBI Taxonomy" id="29655"/>
    <lineage>
        <taxon>Eukaryota</taxon>
        <taxon>Viridiplantae</taxon>
        <taxon>Streptophyta</taxon>
        <taxon>Embryophyta</taxon>
        <taxon>Tracheophyta</taxon>
        <taxon>Spermatophyta</taxon>
        <taxon>Magnoliopsida</taxon>
        <taxon>Liliopsida</taxon>
        <taxon>Zosteraceae</taxon>
        <taxon>Zostera</taxon>
    </lineage>
</organism>
<dbReference type="EMBL" id="LFYR01001279">
    <property type="protein sequence ID" value="KMZ63009.1"/>
    <property type="molecule type" value="Genomic_DNA"/>
</dbReference>
<feature type="compositionally biased region" description="Basic and acidic residues" evidence="1">
    <location>
        <begin position="77"/>
        <end position="101"/>
    </location>
</feature>
<feature type="region of interest" description="Disordered" evidence="1">
    <location>
        <begin position="270"/>
        <end position="293"/>
    </location>
</feature>
<evidence type="ECO:0000256" key="1">
    <source>
        <dbReference type="SAM" id="MobiDB-lite"/>
    </source>
</evidence>
<dbReference type="AlphaFoldDB" id="A0A0K9P207"/>
<dbReference type="PANTHER" id="PTHR34660">
    <property type="entry name" value="MYB-LIKE PROTEIN X"/>
    <property type="match status" value="1"/>
</dbReference>
<name>A0A0K9P207_ZOSMR</name>
<dbReference type="STRING" id="29655.A0A0K9P207"/>
<proteinExistence type="predicted"/>
<feature type="compositionally biased region" description="Basic and acidic residues" evidence="1">
    <location>
        <begin position="338"/>
        <end position="361"/>
    </location>
</feature>
<feature type="region of interest" description="Disordered" evidence="1">
    <location>
        <begin position="331"/>
        <end position="397"/>
    </location>
</feature>
<dbReference type="Proteomes" id="UP000036987">
    <property type="component" value="Unassembled WGS sequence"/>
</dbReference>